<dbReference type="OrthoDB" id="406368at2759"/>
<feature type="compositionally biased region" description="Polar residues" evidence="1">
    <location>
        <begin position="174"/>
        <end position="190"/>
    </location>
</feature>
<gene>
    <name evidence="2" type="ORF">PBRA_004703</name>
    <name evidence="3" type="ORF">PLBR_LOCUS657</name>
</gene>
<feature type="region of interest" description="Disordered" evidence="1">
    <location>
        <begin position="318"/>
        <end position="419"/>
    </location>
</feature>
<evidence type="ECO:0000313" key="3">
    <source>
        <dbReference type="EMBL" id="SPQ93442.1"/>
    </source>
</evidence>
<dbReference type="InterPro" id="IPR051291">
    <property type="entry name" value="CIMAP"/>
</dbReference>
<feature type="compositionally biased region" description="Pro residues" evidence="1">
    <location>
        <begin position="373"/>
        <end position="384"/>
    </location>
</feature>
<name>A0A0G4ILF4_PLABS</name>
<dbReference type="Pfam" id="PF07004">
    <property type="entry name" value="SHIPPO-rpt"/>
    <property type="match status" value="4"/>
</dbReference>
<organism evidence="2 4">
    <name type="scientific">Plasmodiophora brassicae</name>
    <name type="common">Clubroot disease agent</name>
    <dbReference type="NCBI Taxonomy" id="37360"/>
    <lineage>
        <taxon>Eukaryota</taxon>
        <taxon>Sar</taxon>
        <taxon>Rhizaria</taxon>
        <taxon>Endomyxa</taxon>
        <taxon>Phytomyxea</taxon>
        <taxon>Plasmodiophorida</taxon>
        <taxon>Plasmodiophoridae</taxon>
        <taxon>Plasmodiophora</taxon>
    </lineage>
</organism>
<accession>A0A0G4ILF4</accession>
<protein>
    <recommendedName>
        <fullName evidence="6">Sperm-tail PG-rich repeat-containing protein 2</fullName>
    </recommendedName>
</protein>
<reference evidence="2 4" key="1">
    <citation type="submission" date="2015-02" db="EMBL/GenBank/DDBJ databases">
        <authorList>
            <person name="Chooi Y.-H."/>
        </authorList>
    </citation>
    <scope>NUCLEOTIDE SEQUENCE [LARGE SCALE GENOMIC DNA]</scope>
    <source>
        <strain evidence="2">E3</strain>
    </source>
</reference>
<feature type="region of interest" description="Disordered" evidence="1">
    <location>
        <begin position="450"/>
        <end position="480"/>
    </location>
</feature>
<evidence type="ECO:0000313" key="4">
    <source>
        <dbReference type="Proteomes" id="UP000039324"/>
    </source>
</evidence>
<feature type="region of interest" description="Disordered" evidence="1">
    <location>
        <begin position="171"/>
        <end position="190"/>
    </location>
</feature>
<evidence type="ECO:0000256" key="1">
    <source>
        <dbReference type="SAM" id="MobiDB-lite"/>
    </source>
</evidence>
<keyword evidence="3" id="KW-0496">Mitochondrion</keyword>
<feature type="compositionally biased region" description="Basic and acidic residues" evidence="1">
    <location>
        <begin position="284"/>
        <end position="293"/>
    </location>
</feature>
<evidence type="ECO:0008006" key="6">
    <source>
        <dbReference type="Google" id="ProtNLM"/>
    </source>
</evidence>
<reference evidence="3 5" key="2">
    <citation type="submission" date="2018-03" db="EMBL/GenBank/DDBJ databases">
        <authorList>
            <person name="Fogelqvist J."/>
        </authorList>
    </citation>
    <scope>NUCLEOTIDE SEQUENCE [LARGE SCALE GENOMIC DNA]</scope>
</reference>
<evidence type="ECO:0000313" key="2">
    <source>
        <dbReference type="EMBL" id="CEO96013.1"/>
    </source>
</evidence>
<feature type="compositionally biased region" description="Basic and acidic residues" evidence="1">
    <location>
        <begin position="361"/>
        <end position="372"/>
    </location>
</feature>
<dbReference type="EMBL" id="CDSF01000046">
    <property type="protein sequence ID" value="CEO96013.1"/>
    <property type="molecule type" value="Genomic_DNA"/>
</dbReference>
<dbReference type="InterPro" id="IPR010736">
    <property type="entry name" value="SHIPPO-rpt"/>
</dbReference>
<sequence>MAFVSRCPRDTAAALARPSATNGNIGPGTYEVRRLLDQPKNAQVSYVPFGSGASREDTLALSATFVPPTGSYITPRDWKQDTQGPCASAAFKSSTDRFKRPGGGSGQQVDADLPIGCTHKPWISPRPDRPRQRHPSRSRPVERLSVPSITTRDHHGYIETSTGCLMLRDPPGPQSDTRPALQPSTLTTNKAPNFARTSERFRPTATDARPGPGHYNVVDAHLMQFDRTKATRLSSSFAYQGPRGTELPKASDEPGPLDYQVRSDIVKRPVWASKFQNFGSRTGRGREPFKEDIGPGPGAYNVSRDPVYIRLRPPLTVPFGSKSDRFSEEHPAADGPGPGEYSLPSSIRIRPKNAPVPFGSRVERFTEQRRAPTPEPTPAPPPGPRSRRPVRRQRHQRSTGRSPVRRVPVPSSVVPAPGTYDVDRVTTAFKPLKFKSKGFQFASKSARFEYEREIEREPTPAPPDPARDDQGTANRRALPAGSSAFLSRVNRFAEQYQAMGLPGPGDYQITSSLIKRTFNVTIDPNFDRVAADDALATDRAIVRVGKPSF</sequence>
<dbReference type="Proteomes" id="UP000039324">
    <property type="component" value="Unassembled WGS sequence"/>
</dbReference>
<feature type="compositionally biased region" description="Basic and acidic residues" evidence="1">
    <location>
        <begin position="322"/>
        <end position="332"/>
    </location>
</feature>
<keyword evidence="4" id="KW-1185">Reference proteome</keyword>
<dbReference type="AlphaFoldDB" id="A0A0G4ILF4"/>
<dbReference type="OMA" id="RYDWPKP"/>
<geneLocation type="mitochondrion" evidence="3"/>
<evidence type="ECO:0000313" key="5">
    <source>
        <dbReference type="Proteomes" id="UP000290189"/>
    </source>
</evidence>
<feature type="compositionally biased region" description="Low complexity" evidence="1">
    <location>
        <begin position="401"/>
        <end position="415"/>
    </location>
</feature>
<feature type="region of interest" description="Disordered" evidence="1">
    <location>
        <begin position="70"/>
        <end position="144"/>
    </location>
</feature>
<feature type="compositionally biased region" description="Basic residues" evidence="1">
    <location>
        <begin position="385"/>
        <end position="398"/>
    </location>
</feature>
<dbReference type="STRING" id="37360.A0A0G4ILF4"/>
<dbReference type="Proteomes" id="UP000290189">
    <property type="component" value="Unassembled WGS sequence"/>
</dbReference>
<dbReference type="PANTHER" id="PTHR21580:SF28">
    <property type="entry name" value="BOREALIN N-TERMINAL DOMAIN-CONTAINING PROTEIN-RELATED"/>
    <property type="match status" value="1"/>
</dbReference>
<dbReference type="EMBL" id="OVEO01000001">
    <property type="protein sequence ID" value="SPQ93442.1"/>
    <property type="molecule type" value="Genomic_DNA"/>
</dbReference>
<proteinExistence type="predicted"/>
<feature type="region of interest" description="Disordered" evidence="1">
    <location>
        <begin position="278"/>
        <end position="298"/>
    </location>
</feature>
<dbReference type="PANTHER" id="PTHR21580">
    <property type="entry name" value="SHIPPO-1-RELATED"/>
    <property type="match status" value="1"/>
</dbReference>